<dbReference type="SUPFAM" id="SSF89447">
    <property type="entry name" value="AbrB/MazE/MraZ-like"/>
    <property type="match status" value="1"/>
</dbReference>
<comment type="caution">
    <text evidence="9">The sequence shown here is derived from an EMBL/GenBank/DDBJ whole genome shotgun (WGS) entry which is preliminary data.</text>
</comment>
<keyword evidence="3" id="KW-0677">Repeat</keyword>
<dbReference type="RefSeq" id="WP_146887115.1">
    <property type="nucleotide sequence ID" value="NZ_BJXB01000019.1"/>
</dbReference>
<keyword evidence="2 7" id="KW-0963">Cytoplasm</keyword>
<keyword evidence="5 7" id="KW-0238">DNA-binding</keyword>
<evidence type="ECO:0000256" key="6">
    <source>
        <dbReference type="ARBA" id="ARBA00023163"/>
    </source>
</evidence>
<dbReference type="InterPro" id="IPR037914">
    <property type="entry name" value="SpoVT-AbrB_sf"/>
</dbReference>
<dbReference type="InterPro" id="IPR007159">
    <property type="entry name" value="SpoVT-AbrB_dom"/>
</dbReference>
<dbReference type="GO" id="GO:0005737">
    <property type="term" value="C:cytoplasm"/>
    <property type="evidence" value="ECO:0007669"/>
    <property type="project" value="UniProtKB-UniRule"/>
</dbReference>
<gene>
    <name evidence="7 9" type="primary">mraZ</name>
    <name evidence="9" type="ORF">DC3_38480</name>
</gene>
<comment type="subunit">
    <text evidence="7">Forms oligomers.</text>
</comment>
<evidence type="ECO:0000256" key="5">
    <source>
        <dbReference type="ARBA" id="ARBA00023125"/>
    </source>
</evidence>
<dbReference type="CDD" id="cd16320">
    <property type="entry name" value="MraZ_N"/>
    <property type="match status" value="1"/>
</dbReference>
<reference evidence="9 10" key="1">
    <citation type="submission" date="2019-07" db="EMBL/GenBank/DDBJ databases">
        <title>Whole genome shotgun sequence of Deinococcus cellulosilyticus NBRC 106333.</title>
        <authorList>
            <person name="Hosoyama A."/>
            <person name="Uohara A."/>
            <person name="Ohji S."/>
            <person name="Ichikawa N."/>
        </authorList>
    </citation>
    <scope>NUCLEOTIDE SEQUENCE [LARGE SCALE GENOMIC DNA]</scope>
    <source>
        <strain evidence="9 10">NBRC 106333</strain>
    </source>
</reference>
<dbReference type="EMBL" id="BJXB01000019">
    <property type="protein sequence ID" value="GEM48213.1"/>
    <property type="molecule type" value="Genomic_DNA"/>
</dbReference>
<dbReference type="InterPro" id="IPR035642">
    <property type="entry name" value="MraZ_N"/>
</dbReference>
<evidence type="ECO:0000256" key="2">
    <source>
        <dbReference type="ARBA" id="ARBA00022490"/>
    </source>
</evidence>
<dbReference type="AlphaFoldDB" id="A0A511N5T1"/>
<evidence type="ECO:0000259" key="8">
    <source>
        <dbReference type="PROSITE" id="PS51740"/>
    </source>
</evidence>
<keyword evidence="6 7" id="KW-0804">Transcription</keyword>
<organism evidence="9 10">
    <name type="scientific">Deinococcus cellulosilyticus (strain DSM 18568 / NBRC 106333 / KACC 11606 / 5516J-15)</name>
    <dbReference type="NCBI Taxonomy" id="1223518"/>
    <lineage>
        <taxon>Bacteria</taxon>
        <taxon>Thermotogati</taxon>
        <taxon>Deinococcota</taxon>
        <taxon>Deinococci</taxon>
        <taxon>Deinococcales</taxon>
        <taxon>Deinococcaceae</taxon>
        <taxon>Deinococcus</taxon>
    </lineage>
</organism>
<sequence>MPFGEYDYAMDDKGRVVIPPAFREFVEDGMIITRGMEGCLYVFPLDVWKRLEEQLEKLPLTDAPSRSFVRFFYSGASKNRLDNQYRLSIPQPLRQFAALETEVVVAGAPNRLELWNPQRWNEVLSEVQTSPPKPELLENFIA</sequence>
<protein>
    <recommendedName>
        <fullName evidence="1 7">Transcriptional regulator MraZ</fullName>
    </recommendedName>
</protein>
<dbReference type="Pfam" id="PF02381">
    <property type="entry name" value="MraZ"/>
    <property type="match status" value="2"/>
</dbReference>
<proteinExistence type="inferred from homology"/>
<evidence type="ECO:0000256" key="7">
    <source>
        <dbReference type="HAMAP-Rule" id="MF_01008"/>
    </source>
</evidence>
<dbReference type="OrthoDB" id="9807753at2"/>
<dbReference type="PANTHER" id="PTHR34701:SF1">
    <property type="entry name" value="TRANSCRIPTIONAL REGULATOR MRAZ"/>
    <property type="match status" value="1"/>
</dbReference>
<dbReference type="HAMAP" id="MF_01008">
    <property type="entry name" value="MraZ"/>
    <property type="match status" value="1"/>
</dbReference>
<evidence type="ECO:0000256" key="4">
    <source>
        <dbReference type="ARBA" id="ARBA00023015"/>
    </source>
</evidence>
<accession>A0A511N5T1</accession>
<dbReference type="NCBIfam" id="TIGR00242">
    <property type="entry name" value="division/cell wall cluster transcriptional repressor MraZ"/>
    <property type="match status" value="1"/>
</dbReference>
<dbReference type="InterPro" id="IPR003444">
    <property type="entry name" value="MraZ"/>
</dbReference>
<keyword evidence="4 7" id="KW-0805">Transcription regulation</keyword>
<dbReference type="InterPro" id="IPR020603">
    <property type="entry name" value="MraZ_dom"/>
</dbReference>
<dbReference type="GO" id="GO:0000976">
    <property type="term" value="F:transcription cis-regulatory region binding"/>
    <property type="evidence" value="ECO:0007669"/>
    <property type="project" value="TreeGrafter"/>
</dbReference>
<dbReference type="PANTHER" id="PTHR34701">
    <property type="entry name" value="TRANSCRIPTIONAL REGULATOR MRAZ"/>
    <property type="match status" value="1"/>
</dbReference>
<evidence type="ECO:0000256" key="3">
    <source>
        <dbReference type="ARBA" id="ARBA00022737"/>
    </source>
</evidence>
<dbReference type="Proteomes" id="UP000321306">
    <property type="component" value="Unassembled WGS sequence"/>
</dbReference>
<dbReference type="Gene3D" id="3.40.1550.20">
    <property type="entry name" value="Transcriptional regulator MraZ domain"/>
    <property type="match status" value="1"/>
</dbReference>
<evidence type="ECO:0000313" key="10">
    <source>
        <dbReference type="Proteomes" id="UP000321306"/>
    </source>
</evidence>
<feature type="domain" description="SpoVT-AbrB" evidence="8">
    <location>
        <begin position="5"/>
        <end position="47"/>
    </location>
</feature>
<dbReference type="GO" id="GO:0003700">
    <property type="term" value="F:DNA-binding transcription factor activity"/>
    <property type="evidence" value="ECO:0007669"/>
    <property type="project" value="UniProtKB-UniRule"/>
</dbReference>
<dbReference type="InterPro" id="IPR035644">
    <property type="entry name" value="MraZ_C"/>
</dbReference>
<feature type="domain" description="SpoVT-AbrB" evidence="8">
    <location>
        <begin position="76"/>
        <end position="119"/>
    </location>
</feature>
<name>A0A511N5T1_DEIC1</name>
<evidence type="ECO:0000256" key="1">
    <source>
        <dbReference type="ARBA" id="ARBA00013860"/>
    </source>
</evidence>
<dbReference type="GO" id="GO:0009295">
    <property type="term" value="C:nucleoid"/>
    <property type="evidence" value="ECO:0007669"/>
    <property type="project" value="UniProtKB-SubCell"/>
</dbReference>
<dbReference type="PROSITE" id="PS51740">
    <property type="entry name" value="SPOVT_ABRB"/>
    <property type="match status" value="2"/>
</dbReference>
<comment type="similarity">
    <text evidence="7">Belongs to the MraZ family.</text>
</comment>
<keyword evidence="10" id="KW-1185">Reference proteome</keyword>
<evidence type="ECO:0000313" key="9">
    <source>
        <dbReference type="EMBL" id="GEM48213.1"/>
    </source>
</evidence>
<dbReference type="GO" id="GO:2000143">
    <property type="term" value="P:negative regulation of DNA-templated transcription initiation"/>
    <property type="evidence" value="ECO:0007669"/>
    <property type="project" value="TreeGrafter"/>
</dbReference>
<dbReference type="InterPro" id="IPR038619">
    <property type="entry name" value="MraZ_sf"/>
</dbReference>
<comment type="subcellular location">
    <subcellularLocation>
        <location evidence="7">Cytoplasm</location>
        <location evidence="7">Nucleoid</location>
    </subcellularLocation>
</comment>
<dbReference type="CDD" id="cd16321">
    <property type="entry name" value="MraZ_C"/>
    <property type="match status" value="1"/>
</dbReference>